<protein>
    <submittedName>
        <fullName evidence="3">DUF5596 domain-containing protein</fullName>
    </submittedName>
</protein>
<organism evidence="3 4">
    <name type="scientific">Faecalicatena fissicatena</name>
    <dbReference type="NCBI Taxonomy" id="290055"/>
    <lineage>
        <taxon>Bacteria</taxon>
        <taxon>Bacillati</taxon>
        <taxon>Bacillota</taxon>
        <taxon>Clostridia</taxon>
        <taxon>Lachnospirales</taxon>
        <taxon>Lachnospiraceae</taxon>
        <taxon>Faecalicatena</taxon>
    </lineage>
</organism>
<dbReference type="Pfam" id="PF18082">
    <property type="entry name" value="NAT_N"/>
    <property type="match status" value="1"/>
</dbReference>
<feature type="domain" description="N-acyltransferase N-terminal" evidence="1">
    <location>
        <begin position="8"/>
        <end position="133"/>
    </location>
</feature>
<dbReference type="EMBL" id="JACLYY010000005">
    <property type="protein sequence ID" value="MBM6737867.1"/>
    <property type="molecule type" value="Genomic_DNA"/>
</dbReference>
<dbReference type="Gene3D" id="3.40.630.120">
    <property type="match status" value="1"/>
</dbReference>
<feature type="domain" description="GNAT-like C-terminal" evidence="2">
    <location>
        <begin position="137"/>
        <end position="276"/>
    </location>
</feature>
<reference evidence="3 4" key="1">
    <citation type="journal article" date="2021" name="Sci. Rep.">
        <title>The distribution of antibiotic resistance genes in chicken gut microbiota commensals.</title>
        <authorList>
            <person name="Juricova H."/>
            <person name="Matiasovicova J."/>
            <person name="Kubasova T."/>
            <person name="Cejkova D."/>
            <person name="Rychlik I."/>
        </authorList>
    </citation>
    <scope>NUCLEOTIDE SEQUENCE [LARGE SCALE GENOMIC DNA]</scope>
    <source>
        <strain evidence="3 4">An773</strain>
    </source>
</reference>
<keyword evidence="4" id="KW-1185">Reference proteome</keyword>
<dbReference type="InterPro" id="IPR041273">
    <property type="entry name" value="NAT_N"/>
</dbReference>
<evidence type="ECO:0000259" key="2">
    <source>
        <dbReference type="Pfam" id="PF18164"/>
    </source>
</evidence>
<proteinExistence type="predicted"/>
<evidence type="ECO:0000313" key="4">
    <source>
        <dbReference type="Proteomes" id="UP000716906"/>
    </source>
</evidence>
<comment type="caution">
    <text evidence="3">The sequence shown here is derived from an EMBL/GenBank/DDBJ whole genome shotgun (WGS) entry which is preliminary data.</text>
</comment>
<name>A0ABS2E8F3_9FIRM</name>
<dbReference type="Pfam" id="PF18164">
    <property type="entry name" value="GNAT_C"/>
    <property type="match status" value="1"/>
</dbReference>
<gene>
    <name evidence="3" type="ORF">H7U36_07055</name>
</gene>
<evidence type="ECO:0000313" key="3">
    <source>
        <dbReference type="EMBL" id="MBM6737867.1"/>
    </source>
</evidence>
<dbReference type="RefSeq" id="WP_205155912.1">
    <property type="nucleotide sequence ID" value="NZ_JACLYY010000005.1"/>
</dbReference>
<sequence length="281" mass="31926">MKILSPTQLTELCHSISLPPEITDAVLSIQSSKEFTDLLPQARPLLEELLTTATWDSALVRLKALIGEDPLGIKILTLMLICCGETWRSYQSLGISGDIYIETLKCFTRFINEHQESYGVFGFDRDFWTMRQLAARLFRLGTLEFELTEDGEDKAVHVHIPSDADLSPETRHRSYDMARDFIARFFPAYEGAPFLCTSWLLSPALKGCLPEGSRIRSFQDEYEVTDVFPDPDSFLTWVYKRPDISFADLPEDTSLQRNLKKYLLAGGKVGEGKGRLLCKRI</sequence>
<evidence type="ECO:0000259" key="1">
    <source>
        <dbReference type="Pfam" id="PF18082"/>
    </source>
</evidence>
<dbReference type="Proteomes" id="UP000716906">
    <property type="component" value="Unassembled WGS sequence"/>
</dbReference>
<dbReference type="InterPro" id="IPR041644">
    <property type="entry name" value="GNAT_C"/>
</dbReference>
<accession>A0ABS2E8F3</accession>